<feature type="transmembrane region" description="Helical" evidence="1">
    <location>
        <begin position="83"/>
        <end position="104"/>
    </location>
</feature>
<organism evidence="2 3">
    <name type="scientific">Crassostrea virginica</name>
    <name type="common">Eastern oyster</name>
    <dbReference type="NCBI Taxonomy" id="6565"/>
    <lineage>
        <taxon>Eukaryota</taxon>
        <taxon>Metazoa</taxon>
        <taxon>Spiralia</taxon>
        <taxon>Lophotrochozoa</taxon>
        <taxon>Mollusca</taxon>
        <taxon>Bivalvia</taxon>
        <taxon>Autobranchia</taxon>
        <taxon>Pteriomorphia</taxon>
        <taxon>Ostreida</taxon>
        <taxon>Ostreoidea</taxon>
        <taxon>Ostreidae</taxon>
        <taxon>Crassostrea</taxon>
    </lineage>
</organism>
<feature type="transmembrane region" description="Helical" evidence="1">
    <location>
        <begin position="125"/>
        <end position="145"/>
    </location>
</feature>
<dbReference type="PANTHER" id="PTHR12242:SF1">
    <property type="entry name" value="MYND-TYPE DOMAIN-CONTAINING PROTEIN"/>
    <property type="match status" value="1"/>
</dbReference>
<dbReference type="InterPro" id="IPR049352">
    <property type="entry name" value="Rost"/>
</dbReference>
<keyword evidence="1" id="KW-0812">Transmembrane</keyword>
<dbReference type="RefSeq" id="XP_022318585.1">
    <property type="nucleotide sequence ID" value="XM_022462877.1"/>
</dbReference>
<dbReference type="Pfam" id="PF21534">
    <property type="entry name" value="Rost"/>
    <property type="match status" value="1"/>
</dbReference>
<gene>
    <name evidence="3" type="primary">LOC111121553</name>
</gene>
<proteinExistence type="predicted"/>
<sequence>MMETARPCTKDEFRVKNFLLDYDRPRDFVTFQHCGTTVAYLIWRLFWALFHVVCIILSGVYSWQWAGHDPQQQVKWFIYLTDWCYFILTVSTLVDAACVIYIYFCRTDIRNDVSNEMTWYLKANWVIFNIANSAAVVVTLLYWGLVYTGGSVTVIDGFTHGVNAVYVMVNLGVTSVPVRFYHFFHGVLFGITYVIFTVIYYAAGGTNHQDKSYVYPVLDWSDPGTTIAYAAASILIAMPLCHFLLYGIYALRRCTSRQQSASYPV</sequence>
<dbReference type="GeneID" id="111121553"/>
<evidence type="ECO:0000256" key="1">
    <source>
        <dbReference type="SAM" id="Phobius"/>
    </source>
</evidence>
<name>A0A8B8CS79_CRAVI</name>
<evidence type="ECO:0000313" key="3">
    <source>
        <dbReference type="RefSeq" id="XP_022318585.1"/>
    </source>
</evidence>
<feature type="transmembrane region" description="Helical" evidence="1">
    <location>
        <begin position="41"/>
        <end position="63"/>
    </location>
</feature>
<dbReference type="KEGG" id="cvn:111121553"/>
<keyword evidence="1" id="KW-1133">Transmembrane helix</keyword>
<dbReference type="GO" id="GO:0016020">
    <property type="term" value="C:membrane"/>
    <property type="evidence" value="ECO:0007669"/>
    <property type="project" value="TreeGrafter"/>
</dbReference>
<evidence type="ECO:0000313" key="2">
    <source>
        <dbReference type="Proteomes" id="UP000694844"/>
    </source>
</evidence>
<dbReference type="Proteomes" id="UP000694844">
    <property type="component" value="Chromosome 2"/>
</dbReference>
<feature type="transmembrane region" description="Helical" evidence="1">
    <location>
        <begin position="157"/>
        <end position="176"/>
    </location>
</feature>
<feature type="transmembrane region" description="Helical" evidence="1">
    <location>
        <begin position="183"/>
        <end position="203"/>
    </location>
</feature>
<reference evidence="3" key="1">
    <citation type="submission" date="2025-08" db="UniProtKB">
        <authorList>
            <consortium name="RefSeq"/>
        </authorList>
    </citation>
    <scope>IDENTIFICATION</scope>
    <source>
        <tissue evidence="3">Whole sample</tissue>
    </source>
</reference>
<dbReference type="PANTHER" id="PTHR12242">
    <property type="entry name" value="OS02G0130600 PROTEIN-RELATED"/>
    <property type="match status" value="1"/>
</dbReference>
<keyword evidence="2" id="KW-1185">Reference proteome</keyword>
<keyword evidence="1" id="KW-0472">Membrane</keyword>
<accession>A0A8B8CS79</accession>
<dbReference type="OrthoDB" id="419711at2759"/>
<protein>
    <submittedName>
        <fullName evidence="3">Protein rolling stone-like</fullName>
    </submittedName>
</protein>
<dbReference type="AlphaFoldDB" id="A0A8B8CS79"/>
<feature type="transmembrane region" description="Helical" evidence="1">
    <location>
        <begin position="227"/>
        <end position="249"/>
    </location>
</feature>